<evidence type="ECO:0000313" key="1">
    <source>
        <dbReference type="EMBL" id="QJY38082.1"/>
    </source>
</evidence>
<evidence type="ECO:0000313" key="2">
    <source>
        <dbReference type="Proteomes" id="UP000501443"/>
    </source>
</evidence>
<dbReference type="EMBL" id="CP053542">
    <property type="protein sequence ID" value="QJY38082.1"/>
    <property type="molecule type" value="Genomic_DNA"/>
</dbReference>
<dbReference type="Proteomes" id="UP000501443">
    <property type="component" value="Plasmid pveu"/>
</dbReference>
<proteinExistence type="predicted"/>
<dbReference type="AlphaFoldDB" id="A0AAE7AWQ3"/>
<keyword evidence="1" id="KW-0614">Plasmid</keyword>
<dbReference type="RefSeq" id="WP_171802483.1">
    <property type="nucleotide sequence ID" value="NZ_CP053542.1"/>
</dbReference>
<organism evidence="1 2">
    <name type="scientific">Vibrio europaeus</name>
    <dbReference type="NCBI Taxonomy" id="300876"/>
    <lineage>
        <taxon>Bacteria</taxon>
        <taxon>Pseudomonadati</taxon>
        <taxon>Pseudomonadota</taxon>
        <taxon>Gammaproteobacteria</taxon>
        <taxon>Vibrionales</taxon>
        <taxon>Vibrionaceae</taxon>
        <taxon>Vibrio</taxon>
        <taxon>Vibrio oreintalis group</taxon>
    </lineage>
</organism>
<geneLocation type="plasmid" evidence="2">
    <name>pveu</name>
</geneLocation>
<gene>
    <name evidence="1" type="ORF">HOO69_16000</name>
</gene>
<accession>A0AAE7AWQ3</accession>
<protein>
    <submittedName>
        <fullName evidence="1">Uncharacterized protein</fullName>
    </submittedName>
</protein>
<sequence>MEWNNKELRELVFPQLNEEKYAQFEASMASVQWKLNIALRSRDKCVNSLKSHSNYTQLELAQAAMKVLLGGASDSEACTIDTMLSDSELYLISFAHAMHSIPDILSNVAYHALGLGTYKDCPRNISLWELKKFIQKQGLYPHLLAAILDLEDCFEWIYLNAFTNVTKHQKVIELTSSVKLVDWDNGILNVSLKGFNRNSSISFLPVRLNVFLETDYATLGVLYLKIGQAINRETES</sequence>
<reference evidence="1 2" key="1">
    <citation type="submission" date="2020-05" db="EMBL/GenBank/DDBJ databases">
        <title>First description outside Europe of the emergent pathogen for shellfish aquaculture Vibrio europaeus.</title>
        <authorList>
            <person name="Dubert J."/>
            <person name="Rojas R."/>
        </authorList>
    </citation>
    <scope>NUCLEOTIDE SEQUENCE [LARGE SCALE GENOMIC DNA]</scope>
    <source>
        <strain evidence="1 2">NPI-1</strain>
        <plasmid evidence="2">pveu</plasmid>
    </source>
</reference>
<name>A0AAE7AWQ3_9VIBR</name>